<dbReference type="OrthoDB" id="7866327at2759"/>
<comment type="caution">
    <text evidence="1">The sequence shown here is derived from an EMBL/GenBank/DDBJ whole genome shotgun (WGS) entry which is preliminary data.</text>
</comment>
<name>A0A811UHD2_CERCA</name>
<reference evidence="1" key="1">
    <citation type="submission" date="2020-11" db="EMBL/GenBank/DDBJ databases">
        <authorList>
            <person name="Whitehead M."/>
        </authorList>
    </citation>
    <scope>NUCLEOTIDE SEQUENCE</scope>
    <source>
        <strain evidence="1">EGII</strain>
    </source>
</reference>
<sequence>MDIIEFFEHANCRNLKNTIKSKVHRRLQSISEVLDERRLMLRYLLEEGNLKYSKELALLARERIEKAAKDREEWFGIHRINREREIEKFLKLKQLQREMENCETWRHMQSKSLLLNTKQAQLYQIKEKESLREKDKEIQQMWHDVSQRYYEEKAKQHNLEVKLLKSISGLNQAVNLKIENVKIEGRKSRGKRLKLSLPWSK</sequence>
<gene>
    <name evidence="1" type="ORF">CCAP1982_LOCUS7195</name>
</gene>
<evidence type="ECO:0000313" key="2">
    <source>
        <dbReference type="Proteomes" id="UP000606786"/>
    </source>
</evidence>
<dbReference type="AlphaFoldDB" id="A0A811UHD2"/>
<evidence type="ECO:0000313" key="1">
    <source>
        <dbReference type="EMBL" id="CAD6998622.1"/>
    </source>
</evidence>
<accession>A0A811UHD2</accession>
<organism evidence="1 2">
    <name type="scientific">Ceratitis capitata</name>
    <name type="common">Mediterranean fruit fly</name>
    <name type="synonym">Tephritis capitata</name>
    <dbReference type="NCBI Taxonomy" id="7213"/>
    <lineage>
        <taxon>Eukaryota</taxon>
        <taxon>Metazoa</taxon>
        <taxon>Ecdysozoa</taxon>
        <taxon>Arthropoda</taxon>
        <taxon>Hexapoda</taxon>
        <taxon>Insecta</taxon>
        <taxon>Pterygota</taxon>
        <taxon>Neoptera</taxon>
        <taxon>Endopterygota</taxon>
        <taxon>Diptera</taxon>
        <taxon>Brachycera</taxon>
        <taxon>Muscomorpha</taxon>
        <taxon>Tephritoidea</taxon>
        <taxon>Tephritidae</taxon>
        <taxon>Ceratitis</taxon>
        <taxon>Ceratitis</taxon>
    </lineage>
</organism>
<dbReference type="EMBL" id="CAJHJT010000012">
    <property type="protein sequence ID" value="CAD6998622.1"/>
    <property type="molecule type" value="Genomic_DNA"/>
</dbReference>
<proteinExistence type="predicted"/>
<dbReference type="Proteomes" id="UP000606786">
    <property type="component" value="Unassembled WGS sequence"/>
</dbReference>
<keyword evidence="2" id="KW-1185">Reference proteome</keyword>
<protein>
    <submittedName>
        <fullName evidence="1">(Mediterranean fruit fly) hypothetical protein</fullName>
    </submittedName>
</protein>